<dbReference type="PANTHER" id="PTHR31264:SF3">
    <property type="entry name" value="OS07G0554100 PROTEIN"/>
    <property type="match status" value="1"/>
</dbReference>
<dbReference type="Pfam" id="PF12937">
    <property type="entry name" value="F-box-like"/>
    <property type="match status" value="1"/>
</dbReference>
<dbReference type="Proteomes" id="UP001054889">
    <property type="component" value="Unassembled WGS sequence"/>
</dbReference>
<feature type="domain" description="F-box" evidence="2">
    <location>
        <begin position="20"/>
        <end position="61"/>
    </location>
</feature>
<dbReference type="PANTHER" id="PTHR31264">
    <property type="entry name" value="OS07G0554500 PROTEIN-RELATED"/>
    <property type="match status" value="1"/>
</dbReference>
<dbReference type="SUPFAM" id="SSF81383">
    <property type="entry name" value="F-box domain"/>
    <property type="match status" value="1"/>
</dbReference>
<feature type="region of interest" description="Disordered" evidence="1">
    <location>
        <begin position="82"/>
        <end position="122"/>
    </location>
</feature>
<dbReference type="InterPro" id="IPR036047">
    <property type="entry name" value="F-box-like_dom_sf"/>
</dbReference>
<dbReference type="AlphaFoldDB" id="A0AAV5FEL5"/>
<gene>
    <name evidence="3" type="primary">gb21223</name>
    <name evidence="3" type="ORF">PR202_gb21223</name>
</gene>
<evidence type="ECO:0000256" key="1">
    <source>
        <dbReference type="SAM" id="MobiDB-lite"/>
    </source>
</evidence>
<dbReference type="Gene3D" id="1.20.1280.50">
    <property type="match status" value="1"/>
</dbReference>
<evidence type="ECO:0000313" key="3">
    <source>
        <dbReference type="EMBL" id="GJN32701.1"/>
    </source>
</evidence>
<reference evidence="3" key="1">
    <citation type="journal article" date="2018" name="DNA Res.">
        <title>Multiple hybrid de novo genome assembly of finger millet, an orphan allotetraploid crop.</title>
        <authorList>
            <person name="Hatakeyama M."/>
            <person name="Aluri S."/>
            <person name="Balachadran M.T."/>
            <person name="Sivarajan S.R."/>
            <person name="Patrignani A."/>
            <person name="Gruter S."/>
            <person name="Poveda L."/>
            <person name="Shimizu-Inatsugi R."/>
            <person name="Baeten J."/>
            <person name="Francoijs K.J."/>
            <person name="Nataraja K.N."/>
            <person name="Reddy Y.A.N."/>
            <person name="Phadnis S."/>
            <person name="Ravikumar R.L."/>
            <person name="Schlapbach R."/>
            <person name="Sreeman S.M."/>
            <person name="Shimizu K.K."/>
        </authorList>
    </citation>
    <scope>NUCLEOTIDE SEQUENCE</scope>
</reference>
<name>A0AAV5FEL5_ELECO</name>
<proteinExistence type="predicted"/>
<organism evidence="3 4">
    <name type="scientific">Eleusine coracana subsp. coracana</name>
    <dbReference type="NCBI Taxonomy" id="191504"/>
    <lineage>
        <taxon>Eukaryota</taxon>
        <taxon>Viridiplantae</taxon>
        <taxon>Streptophyta</taxon>
        <taxon>Embryophyta</taxon>
        <taxon>Tracheophyta</taxon>
        <taxon>Spermatophyta</taxon>
        <taxon>Magnoliopsida</taxon>
        <taxon>Liliopsida</taxon>
        <taxon>Poales</taxon>
        <taxon>Poaceae</taxon>
        <taxon>PACMAD clade</taxon>
        <taxon>Chloridoideae</taxon>
        <taxon>Cynodonteae</taxon>
        <taxon>Eleusininae</taxon>
        <taxon>Eleusine</taxon>
    </lineage>
</organism>
<evidence type="ECO:0000259" key="2">
    <source>
        <dbReference type="SMART" id="SM00256"/>
    </source>
</evidence>
<feature type="compositionally biased region" description="Low complexity" evidence="1">
    <location>
        <begin position="84"/>
        <end position="93"/>
    </location>
</feature>
<keyword evidence="4" id="KW-1185">Reference proteome</keyword>
<dbReference type="InterPro" id="IPR001810">
    <property type="entry name" value="F-box_dom"/>
</dbReference>
<dbReference type="SMART" id="SM00256">
    <property type="entry name" value="FBOX"/>
    <property type="match status" value="1"/>
</dbReference>
<sequence length="122" mass="13335">MSSPVAKRLDTEAQPLILGLADDLLEDILLRVPTLADVGRVATVCRTFRRVIADRSFRRRLRSVHRAPFLGFFLRDKFHPAEAPHPSAPSCEPQTYPSPSSPPPTCETSASGISATAAPSWI</sequence>
<protein>
    <recommendedName>
        <fullName evidence="2">F-box domain-containing protein</fullName>
    </recommendedName>
</protein>
<evidence type="ECO:0000313" key="4">
    <source>
        <dbReference type="Proteomes" id="UP001054889"/>
    </source>
</evidence>
<comment type="caution">
    <text evidence="3">The sequence shown here is derived from an EMBL/GenBank/DDBJ whole genome shotgun (WGS) entry which is preliminary data.</text>
</comment>
<reference evidence="3" key="2">
    <citation type="submission" date="2021-12" db="EMBL/GenBank/DDBJ databases">
        <title>Resequencing data analysis of finger millet.</title>
        <authorList>
            <person name="Hatakeyama M."/>
            <person name="Aluri S."/>
            <person name="Balachadran M.T."/>
            <person name="Sivarajan S.R."/>
            <person name="Poveda L."/>
            <person name="Shimizu-Inatsugi R."/>
            <person name="Schlapbach R."/>
            <person name="Sreeman S.M."/>
            <person name="Shimizu K.K."/>
        </authorList>
    </citation>
    <scope>NUCLEOTIDE SEQUENCE</scope>
</reference>
<dbReference type="EMBL" id="BQKI01000084">
    <property type="protein sequence ID" value="GJN32701.1"/>
    <property type="molecule type" value="Genomic_DNA"/>
</dbReference>
<accession>A0AAV5FEL5</accession>